<keyword evidence="4" id="KW-1185">Reference proteome</keyword>
<feature type="region of interest" description="Disordered" evidence="1">
    <location>
        <begin position="257"/>
        <end position="276"/>
    </location>
</feature>
<gene>
    <name evidence="3" type="ORF">ACFPZF_31925</name>
</gene>
<accession>A0ABW0VM25</accession>
<keyword evidence="2" id="KW-0472">Membrane</keyword>
<feature type="transmembrane region" description="Helical" evidence="2">
    <location>
        <begin position="465"/>
        <end position="486"/>
    </location>
</feature>
<feature type="transmembrane region" description="Helical" evidence="2">
    <location>
        <begin position="434"/>
        <end position="453"/>
    </location>
</feature>
<feature type="transmembrane region" description="Helical" evidence="2">
    <location>
        <begin position="76"/>
        <end position="93"/>
    </location>
</feature>
<feature type="transmembrane region" description="Helical" evidence="2">
    <location>
        <begin position="410"/>
        <end position="428"/>
    </location>
</feature>
<proteinExistence type="predicted"/>
<dbReference type="RefSeq" id="WP_346144900.1">
    <property type="nucleotide sequence ID" value="NZ_BAAAUA010000019.1"/>
</dbReference>
<comment type="caution">
    <text evidence="3">The sequence shown here is derived from an EMBL/GenBank/DDBJ whole genome shotgun (WGS) entry which is preliminary data.</text>
</comment>
<feature type="transmembrane region" description="Helical" evidence="2">
    <location>
        <begin position="323"/>
        <end position="347"/>
    </location>
</feature>
<feature type="transmembrane region" description="Helical" evidence="2">
    <location>
        <begin position="283"/>
        <end position="316"/>
    </location>
</feature>
<evidence type="ECO:0000313" key="4">
    <source>
        <dbReference type="Proteomes" id="UP001596066"/>
    </source>
</evidence>
<feature type="transmembrane region" description="Helical" evidence="2">
    <location>
        <begin position="228"/>
        <end position="247"/>
    </location>
</feature>
<reference evidence="4" key="1">
    <citation type="journal article" date="2019" name="Int. J. Syst. Evol. Microbiol.">
        <title>The Global Catalogue of Microorganisms (GCM) 10K type strain sequencing project: providing services to taxonomists for standard genome sequencing and annotation.</title>
        <authorList>
            <consortium name="The Broad Institute Genomics Platform"/>
            <consortium name="The Broad Institute Genome Sequencing Center for Infectious Disease"/>
            <person name="Wu L."/>
            <person name="Ma J."/>
        </authorList>
    </citation>
    <scope>NUCLEOTIDE SEQUENCE [LARGE SCALE GENOMIC DNA]</scope>
    <source>
        <strain evidence="4">CGMCC 4.1622</strain>
    </source>
</reference>
<feature type="transmembrane region" description="Helical" evidence="2">
    <location>
        <begin position="105"/>
        <end position="125"/>
    </location>
</feature>
<keyword evidence="2" id="KW-0812">Transmembrane</keyword>
<evidence type="ECO:0000256" key="2">
    <source>
        <dbReference type="SAM" id="Phobius"/>
    </source>
</evidence>
<protein>
    <submittedName>
        <fullName evidence="3">Glycosyltransferase</fullName>
    </submittedName>
</protein>
<dbReference type="Proteomes" id="UP001596066">
    <property type="component" value="Unassembled WGS sequence"/>
</dbReference>
<name>A0ABW0VM25_9ACTN</name>
<sequence length="630" mass="67559">MVEQVTGPPQPAQGDSARAVIRSASTVLQRAAGGAGPAGWIVRLALPAALGLWAFALTRTRLDRMGDLGLLQALPPAYWAALVLLTVGFVVGLRTPRISRAWSGAYVLGLIAIIHATPSLLYPSLRYAWAWKHVAIVDAMLRHNGTVPEPHNLDIYNQWPGFFQLNVLILRVTGLHSALGYASWYPVIANVLLLAPLLAIFRTLTQDRRLVWGAVWLYFSTSWVGQDYFSPQAFAYLLFLTVLAMVLRRLPARQLHPAGAPADSGARALGGPPEARPRRGWRPLPFCLLVVLTAAIVSSHQLTPLMLISFLTLLAVPRRNRRVVLPALAVAVGLTFLWDATVAHPYLSTNVGNLVGALTSPDRNALPGLSRLGAMAPAQLFASMVVKGLTVGMALLALSALVVHRWTRHTALPWLLVAPVPLLLANGYGGEMIFRAYLFALPAAAFLAATVLIPTATRHGAAVRLRVWGSTAVMLALLGSLFFGYYSKEQMNYFTPDEVAATRYVADAAPPGARVVTVTGDLPGGELRYDEHELIVLANGALPDRQLLVNDTAAELETQLNQLGAGGPVYLVLTRGQVAESRLTGVFPAGTLEKVRAAADGSPDLRPVFSTPDAVVYHLVGPSTQAAGGN</sequence>
<keyword evidence="2" id="KW-1133">Transmembrane helix</keyword>
<evidence type="ECO:0000313" key="3">
    <source>
        <dbReference type="EMBL" id="MFC5645947.1"/>
    </source>
</evidence>
<feature type="transmembrane region" description="Helical" evidence="2">
    <location>
        <begin position="183"/>
        <end position="201"/>
    </location>
</feature>
<evidence type="ECO:0000256" key="1">
    <source>
        <dbReference type="SAM" id="MobiDB-lite"/>
    </source>
</evidence>
<feature type="transmembrane region" description="Helical" evidence="2">
    <location>
        <begin position="380"/>
        <end position="403"/>
    </location>
</feature>
<dbReference type="EMBL" id="JBHSOC010000085">
    <property type="protein sequence ID" value="MFC5645947.1"/>
    <property type="molecule type" value="Genomic_DNA"/>
</dbReference>
<organism evidence="3 4">
    <name type="scientific">Kitasatospora cinereorecta</name>
    <dbReference type="NCBI Taxonomy" id="285560"/>
    <lineage>
        <taxon>Bacteria</taxon>
        <taxon>Bacillati</taxon>
        <taxon>Actinomycetota</taxon>
        <taxon>Actinomycetes</taxon>
        <taxon>Kitasatosporales</taxon>
        <taxon>Streptomycetaceae</taxon>
        <taxon>Kitasatospora</taxon>
    </lineage>
</organism>
<feature type="transmembrane region" description="Helical" evidence="2">
    <location>
        <begin position="38"/>
        <end position="56"/>
    </location>
</feature>